<name>A0A022W4E6_TRIRU</name>
<dbReference type="HOGENOM" id="CLU_2499490_0_0_1"/>
<gene>
    <name evidence="1" type="ORF">H103_03836</name>
</gene>
<dbReference type="AlphaFoldDB" id="A0A022W4E6"/>
<sequence length="86" mass="9715">MFAQNTNSLRLPESPFQHSAERSAYLQQYNNIASLPPPPTGHLATSFVSLAAQFYLLLDDACHLGRLTQHSRRSENWRPTSTSSQR</sequence>
<dbReference type="Proteomes" id="UP000023758">
    <property type="component" value="Unassembled WGS sequence"/>
</dbReference>
<proteinExistence type="predicted"/>
<organism evidence="1">
    <name type="scientific">Trichophyton rubrum CBS 288.86</name>
    <dbReference type="NCBI Taxonomy" id="1215330"/>
    <lineage>
        <taxon>Eukaryota</taxon>
        <taxon>Fungi</taxon>
        <taxon>Dikarya</taxon>
        <taxon>Ascomycota</taxon>
        <taxon>Pezizomycotina</taxon>
        <taxon>Eurotiomycetes</taxon>
        <taxon>Eurotiomycetidae</taxon>
        <taxon>Onygenales</taxon>
        <taxon>Arthrodermataceae</taxon>
        <taxon>Trichophyton</taxon>
    </lineage>
</organism>
<protein>
    <submittedName>
        <fullName evidence="1">Uncharacterized protein</fullName>
    </submittedName>
</protein>
<accession>A0A022W4E6</accession>
<evidence type="ECO:0000313" key="1">
    <source>
        <dbReference type="EMBL" id="EZF53149.1"/>
    </source>
</evidence>
<reference evidence="1" key="1">
    <citation type="submission" date="2014-02" db="EMBL/GenBank/DDBJ databases">
        <title>The Genome Sequence of Trichophyton rubrum (morphotype fischeri) CBS 288.86.</title>
        <authorList>
            <consortium name="The Broad Institute Genomics Platform"/>
            <person name="Cuomo C.A."/>
            <person name="White T.C."/>
            <person name="Graser Y."/>
            <person name="Martinez-Rossi N."/>
            <person name="Heitman J."/>
            <person name="Young S.K."/>
            <person name="Zeng Q."/>
            <person name="Gargeya S."/>
            <person name="Abouelleil A."/>
            <person name="Alvarado L."/>
            <person name="Chapman S.B."/>
            <person name="Gainer-Dewar J."/>
            <person name="Goldberg J."/>
            <person name="Griggs A."/>
            <person name="Gujja S."/>
            <person name="Hansen M."/>
            <person name="Howarth C."/>
            <person name="Imamovic A."/>
            <person name="Larimer J."/>
            <person name="Martinez D."/>
            <person name="Murphy C."/>
            <person name="Pearson M.D."/>
            <person name="Persinoti G."/>
            <person name="Poon T."/>
            <person name="Priest M."/>
            <person name="Roberts A.D."/>
            <person name="Saif S."/>
            <person name="Shea T.D."/>
            <person name="Sykes S.N."/>
            <person name="Wortman J."/>
            <person name="Nusbaum C."/>
            <person name="Birren B."/>
        </authorList>
    </citation>
    <scope>NUCLEOTIDE SEQUENCE [LARGE SCALE GENOMIC DNA]</scope>
    <source>
        <strain evidence="1">CBS 288.86</strain>
    </source>
</reference>
<dbReference type="EMBL" id="KK207830">
    <property type="protein sequence ID" value="EZF53149.1"/>
    <property type="molecule type" value="Genomic_DNA"/>
</dbReference>